<name>A0ABT1XEU5_9BURK</name>
<proteinExistence type="predicted"/>
<dbReference type="PROSITE" id="PS50990">
    <property type="entry name" value="PEPTIDASE_C39"/>
    <property type="match status" value="1"/>
</dbReference>
<evidence type="ECO:0000313" key="3">
    <source>
        <dbReference type="Proteomes" id="UP001165267"/>
    </source>
</evidence>
<gene>
    <name evidence="2" type="ORF">NSP04_03950</name>
</gene>
<dbReference type="InterPro" id="IPR005074">
    <property type="entry name" value="Peptidase_C39"/>
</dbReference>
<reference evidence="2" key="1">
    <citation type="submission" date="2022-07" db="EMBL/GenBank/DDBJ databases">
        <authorList>
            <person name="Xamxidin M."/>
        </authorList>
    </citation>
    <scope>NUCLEOTIDE SEQUENCE</scope>
    <source>
        <strain evidence="2">YS8-69</strain>
    </source>
</reference>
<dbReference type="Gene3D" id="3.90.70.10">
    <property type="entry name" value="Cysteine proteinases"/>
    <property type="match status" value="1"/>
</dbReference>
<dbReference type="CDD" id="cd02423">
    <property type="entry name" value="Peptidase_C39G"/>
    <property type="match status" value="1"/>
</dbReference>
<evidence type="ECO:0000259" key="1">
    <source>
        <dbReference type="PROSITE" id="PS50990"/>
    </source>
</evidence>
<keyword evidence="3" id="KW-1185">Reference proteome</keyword>
<comment type="caution">
    <text evidence="2">The sequence shown here is derived from an EMBL/GenBank/DDBJ whole genome shotgun (WGS) entry which is preliminary data.</text>
</comment>
<protein>
    <submittedName>
        <fullName evidence="2">C39 family peptidase</fullName>
    </submittedName>
</protein>
<dbReference type="Proteomes" id="UP001165267">
    <property type="component" value="Unassembled WGS sequence"/>
</dbReference>
<sequence length="222" mass="25007">MSIFKLHAIFVLVIFVMFSEHISAQPTYLTPSSVVNLQLKNWKSIRDEGIVKQNLDFSCGAAGLATILNQFYGQSISEQELLKVLDKGDARASFADMQRTLPSFGFKAQGFAATYDQLLNLKAPVLVYLKHRTTEHFSVLKGIGRNTVHLADPSLGHVTLSKSQFLDMWNNHESDIEDNLRGRFLAVLPVNYSNIKVRHDYFNRSPARKSNAAIQQLAHPLF</sequence>
<evidence type="ECO:0000313" key="2">
    <source>
        <dbReference type="EMBL" id="MCR2745796.1"/>
    </source>
</evidence>
<dbReference type="Pfam" id="PF03412">
    <property type="entry name" value="Peptidase_C39"/>
    <property type="match status" value="1"/>
</dbReference>
<dbReference type="RefSeq" id="WP_257511028.1">
    <property type="nucleotide sequence ID" value="NZ_JANKHG010000014.1"/>
</dbReference>
<dbReference type="EMBL" id="JANKHG010000014">
    <property type="protein sequence ID" value="MCR2745796.1"/>
    <property type="molecule type" value="Genomic_DNA"/>
</dbReference>
<organism evidence="2 3">
    <name type="scientific">Limnobacter parvus</name>
    <dbReference type="NCBI Taxonomy" id="2939690"/>
    <lineage>
        <taxon>Bacteria</taxon>
        <taxon>Pseudomonadati</taxon>
        <taxon>Pseudomonadota</taxon>
        <taxon>Betaproteobacteria</taxon>
        <taxon>Burkholderiales</taxon>
        <taxon>Burkholderiaceae</taxon>
        <taxon>Limnobacter</taxon>
    </lineage>
</organism>
<feature type="domain" description="Peptidase C39" evidence="1">
    <location>
        <begin position="53"/>
        <end position="176"/>
    </location>
</feature>
<accession>A0ABT1XEU5</accession>